<evidence type="ECO:0000313" key="1">
    <source>
        <dbReference type="EMBL" id="ANZ44240.1"/>
    </source>
</evidence>
<organism evidence="1 2">
    <name type="scientific">Cloacibacillus porcorum</name>
    <dbReference type="NCBI Taxonomy" id="1197717"/>
    <lineage>
        <taxon>Bacteria</taxon>
        <taxon>Thermotogati</taxon>
        <taxon>Synergistota</taxon>
        <taxon>Synergistia</taxon>
        <taxon>Synergistales</taxon>
        <taxon>Synergistaceae</taxon>
        <taxon>Cloacibacillus</taxon>
    </lineage>
</organism>
<dbReference type="GeneID" id="83056921"/>
<dbReference type="OrthoDB" id="1446882at2"/>
<dbReference type="SUPFAM" id="SSF48452">
    <property type="entry name" value="TPR-like"/>
    <property type="match status" value="1"/>
</dbReference>
<proteinExistence type="predicted"/>
<dbReference type="InterPro" id="IPR011990">
    <property type="entry name" value="TPR-like_helical_dom_sf"/>
</dbReference>
<gene>
    <name evidence="1" type="ORF">BED41_03520</name>
</gene>
<name>A0A1B2I2P0_9BACT</name>
<dbReference type="RefSeq" id="WP_066743172.1">
    <property type="nucleotide sequence ID" value="NZ_CP016757.1"/>
</dbReference>
<dbReference type="KEGG" id="cpor:BED41_03520"/>
<dbReference type="EMBL" id="CP016757">
    <property type="protein sequence ID" value="ANZ44240.1"/>
    <property type="molecule type" value="Genomic_DNA"/>
</dbReference>
<keyword evidence="2" id="KW-1185">Reference proteome</keyword>
<evidence type="ECO:0000313" key="2">
    <source>
        <dbReference type="Proteomes" id="UP000093044"/>
    </source>
</evidence>
<sequence length="487" mass="55217">MSMHQIEDMIENSVRMLSNCTGSEINGLSLRDICYHLYQLQDLFDCGYTMLRVRKELERMGFLASIAVEKLPQNERDAARRLTGGSGFLPSGVYVDGDSGLAYLDYGNPSWNTFIEAGTLSHPQMGDIPQIDVLQLAEIMISLAAQQRETGSDNGEIAVSTLLYWYALLPTVMTVSGYEGQVEEERIIRLRDMAAVPEAFEQAGILWLTSELEDLADLADEDLDCFANWAEPYLQWKKEAEDTPEYPDSEFSEQEQMELFIASLNHGYYSQADFIARRLDEPSRSFGRINAAMSFYTAQIDQPEQTATPLPHNIMTLTEVEEKLIELTESEFSVAVKSQLYLHLAQCRFLLKKLPSAIDSLNLAFAPAADKLLQTEDAEMQQVQMAYLTASYYMVLICNLNKAVWDKVSLPTWLLPLKEALQVVQSTIDETAISAEQCCNMALLLLVENKLEAARDWLDRAEQKKPDRQERQIINTMRRKLTEMDKA</sequence>
<dbReference type="STRING" id="1197717.BED41_03520"/>
<protein>
    <submittedName>
        <fullName evidence="1">Uncharacterized protein</fullName>
    </submittedName>
</protein>
<dbReference type="Proteomes" id="UP000093044">
    <property type="component" value="Chromosome"/>
</dbReference>
<dbReference type="AlphaFoldDB" id="A0A1B2I2P0"/>
<accession>A0A1B2I2P0</accession>
<reference evidence="1" key="1">
    <citation type="submission" date="2016-08" db="EMBL/GenBank/DDBJ databases">
        <title>Complete genome of Cloacibacillus porcorum.</title>
        <authorList>
            <person name="Looft T."/>
            <person name="Bayles D.O."/>
            <person name="Alt D.P."/>
        </authorList>
    </citation>
    <scope>NUCLEOTIDE SEQUENCE [LARGE SCALE GENOMIC DNA]</scope>
    <source>
        <strain evidence="1">CL-84</strain>
    </source>
</reference>